<keyword evidence="1" id="KW-0175">Coiled coil</keyword>
<feature type="transmembrane region" description="Helical" evidence="2">
    <location>
        <begin position="12"/>
        <end position="37"/>
    </location>
</feature>
<name>A0A371J5I4_9FIRM</name>
<evidence type="ECO:0000313" key="4">
    <source>
        <dbReference type="Proteomes" id="UP000215694"/>
    </source>
</evidence>
<keyword evidence="2" id="KW-0812">Transmembrane</keyword>
<dbReference type="Proteomes" id="UP000215694">
    <property type="component" value="Unassembled WGS sequence"/>
</dbReference>
<evidence type="ECO:0000256" key="1">
    <source>
        <dbReference type="SAM" id="Coils"/>
    </source>
</evidence>
<dbReference type="RefSeq" id="WP_094369649.1">
    <property type="nucleotide sequence ID" value="NZ_NOJY02000009.1"/>
</dbReference>
<evidence type="ECO:0000313" key="3">
    <source>
        <dbReference type="EMBL" id="RDY28005.1"/>
    </source>
</evidence>
<dbReference type="AlphaFoldDB" id="A0A371J5I4"/>
<feature type="transmembrane region" description="Helical" evidence="2">
    <location>
        <begin position="83"/>
        <end position="100"/>
    </location>
</feature>
<keyword evidence="4" id="KW-1185">Reference proteome</keyword>
<protein>
    <submittedName>
        <fullName evidence="3">Uncharacterized protein</fullName>
    </submittedName>
</protein>
<gene>
    <name evidence="3" type="ORF">CHL78_006795</name>
</gene>
<organism evidence="3 4">
    <name type="scientific">Romboutsia weinsteinii</name>
    <dbReference type="NCBI Taxonomy" id="2020949"/>
    <lineage>
        <taxon>Bacteria</taxon>
        <taxon>Bacillati</taxon>
        <taxon>Bacillota</taxon>
        <taxon>Clostridia</taxon>
        <taxon>Peptostreptococcales</taxon>
        <taxon>Peptostreptococcaceae</taxon>
        <taxon>Romboutsia</taxon>
    </lineage>
</organism>
<dbReference type="OrthoDB" id="1753409at2"/>
<keyword evidence="2" id="KW-1133">Transmembrane helix</keyword>
<reference evidence="3 4" key="1">
    <citation type="journal article" date="2017" name="Genome Announc.">
        <title>Draft Genome Sequence of Romboutsia weinsteinii sp. nov. Strain CCRI-19649(T) Isolated from Surface Water.</title>
        <authorList>
            <person name="Maheux A.F."/>
            <person name="Boudreau D.K."/>
            <person name="Berube E."/>
            <person name="Boissinot M."/>
            <person name="Cantin P."/>
            <person name="Raymond F."/>
            <person name="Corbeil J."/>
            <person name="Omar R.F."/>
            <person name="Bergeron M.G."/>
        </authorList>
    </citation>
    <scope>NUCLEOTIDE SEQUENCE [LARGE SCALE GENOMIC DNA]</scope>
    <source>
        <strain evidence="3 4">CCRI-19649</strain>
    </source>
</reference>
<comment type="caution">
    <text evidence="3">The sequence shown here is derived from an EMBL/GenBank/DDBJ whole genome shotgun (WGS) entry which is preliminary data.</text>
</comment>
<evidence type="ECO:0000256" key="2">
    <source>
        <dbReference type="SAM" id="Phobius"/>
    </source>
</evidence>
<feature type="transmembrane region" description="Helical" evidence="2">
    <location>
        <begin position="58"/>
        <end position="77"/>
    </location>
</feature>
<accession>A0A371J5I4</accession>
<feature type="coiled-coil region" evidence="1">
    <location>
        <begin position="119"/>
        <end position="183"/>
    </location>
</feature>
<keyword evidence="2" id="KW-0472">Membrane</keyword>
<sequence>MKKVVSISKSIVLLVILSVVYAALEMNIIFLLPIITIALPFKFMSYKDDNKSRENKRILSNLYIFNIISFAVAIVATKQMNSLIFDLIFNIILCFIYYKLMTLIENKRDAVFRNPQAVYDKINKKIEILESLYAQTEEGLNSTSDEKSKTAIEAKLTAIKIKIDDLKRQLEVIKTQVEINKQQGNLK</sequence>
<dbReference type="EMBL" id="NOJY02000009">
    <property type="protein sequence ID" value="RDY28005.1"/>
    <property type="molecule type" value="Genomic_DNA"/>
</dbReference>
<proteinExistence type="predicted"/>